<evidence type="ECO:0000313" key="3">
    <source>
        <dbReference type="EMBL" id="TWH73398.1"/>
    </source>
</evidence>
<gene>
    <name evidence="3" type="ORF">JD78_01921</name>
</gene>
<feature type="region of interest" description="Disordered" evidence="1">
    <location>
        <begin position="1"/>
        <end position="34"/>
    </location>
</feature>
<dbReference type="Proteomes" id="UP000321490">
    <property type="component" value="Unassembled WGS sequence"/>
</dbReference>
<feature type="transmembrane region" description="Helical" evidence="2">
    <location>
        <begin position="432"/>
        <end position="449"/>
    </location>
</feature>
<reference evidence="3 4" key="1">
    <citation type="submission" date="2019-07" db="EMBL/GenBank/DDBJ databases">
        <title>R&amp;d 2014.</title>
        <authorList>
            <person name="Klenk H.-P."/>
        </authorList>
    </citation>
    <scope>NUCLEOTIDE SEQUENCE [LARGE SCALE GENOMIC DNA]</scope>
    <source>
        <strain evidence="3 4">DSM 45764</strain>
    </source>
</reference>
<evidence type="ECO:0000256" key="1">
    <source>
        <dbReference type="SAM" id="MobiDB-lite"/>
    </source>
</evidence>
<feature type="transmembrane region" description="Helical" evidence="2">
    <location>
        <begin position="356"/>
        <end position="373"/>
    </location>
</feature>
<feature type="compositionally biased region" description="Pro residues" evidence="1">
    <location>
        <begin position="1"/>
        <end position="21"/>
    </location>
</feature>
<dbReference type="EMBL" id="VLKF01000001">
    <property type="protein sequence ID" value="TWH73398.1"/>
    <property type="molecule type" value="Genomic_DNA"/>
</dbReference>
<evidence type="ECO:0000313" key="4">
    <source>
        <dbReference type="Proteomes" id="UP000321490"/>
    </source>
</evidence>
<feature type="transmembrane region" description="Helical" evidence="2">
    <location>
        <begin position="509"/>
        <end position="526"/>
    </location>
</feature>
<keyword evidence="2" id="KW-0472">Membrane</keyword>
<feature type="transmembrane region" description="Helical" evidence="2">
    <location>
        <begin position="580"/>
        <end position="598"/>
    </location>
</feature>
<feature type="transmembrane region" description="Helical" evidence="2">
    <location>
        <begin position="532"/>
        <end position="548"/>
    </location>
</feature>
<sequence length="616" mass="60203">MPSPEVDYPPPLGRPLPPPSAPAESGAGDHTPQDIAPQQVLLGAGAVAVVAAGAASLTDASSVPGLLVVLVLTVAATLGSLRAGRRGLRSSEEALASAAVVLAAVGAWSAGDGAGAPTGALLLLLAAVFAVLGLIGRSTLTWPIAAWGGGQGAVLSALTGSGLSLAPHASAVLGTAVVGVAVTLAARRAVAVVTFVTAAAWWVTGVVEGSALVWTTESTGAALAPAALMLLAAGGLLALRRRRELRSLLGPSAAVPVLAGLVTGASLAGLLQTAGLAGVLASGYLGLALATVVGAVASPEPRALLRPTGLACAAVLTGLAVAQLLGSGHWSALAALLAAAALPALVVAARQPADRPGALPIALGCLAAAALLAEADGTLAPVWAGRLLVALCLLGLGAATALRRHRVELPLTWTATGVAVLGLVHLARTGHLTGLAVGLAVVGAGYVAAGTVTDRAPVRAGGSAALVVAAWIGAAEADLGAAEAYTLPAAIVLWLYSGRRLATGASWPAWGPGLVVAFVPSVWLAVTEPDLLRLLVVVVAATLTAVAGSRWGVQAPLVVGAASLTAVALGRVVAYLPLTGLLAVGVAGAVLLAAGAAYEERRTRARAALARVTDLR</sequence>
<accession>A0A562IR42</accession>
<dbReference type="InterPro" id="IPR058062">
    <property type="entry name" value="SCO7613_C"/>
</dbReference>
<feature type="transmembrane region" description="Helical" evidence="2">
    <location>
        <begin position="165"/>
        <end position="185"/>
    </location>
</feature>
<dbReference type="RefSeq" id="WP_153356151.1">
    <property type="nucleotide sequence ID" value="NZ_JABGDC010000004.1"/>
</dbReference>
<protein>
    <submittedName>
        <fullName evidence="3">MYXO-CTERM domain-containing protein</fullName>
    </submittedName>
</protein>
<feature type="transmembrane region" description="Helical" evidence="2">
    <location>
        <begin position="116"/>
        <end position="135"/>
    </location>
</feature>
<feature type="transmembrane region" description="Helical" evidence="2">
    <location>
        <begin position="409"/>
        <end position="426"/>
    </location>
</feature>
<feature type="transmembrane region" description="Helical" evidence="2">
    <location>
        <begin position="248"/>
        <end position="270"/>
    </location>
</feature>
<feature type="transmembrane region" description="Helical" evidence="2">
    <location>
        <begin position="63"/>
        <end position="81"/>
    </location>
</feature>
<dbReference type="AlphaFoldDB" id="A0A562IR42"/>
<feature type="transmembrane region" description="Helical" evidence="2">
    <location>
        <begin position="304"/>
        <end position="324"/>
    </location>
</feature>
<feature type="transmembrane region" description="Helical" evidence="2">
    <location>
        <begin position="330"/>
        <end position="349"/>
    </location>
</feature>
<feature type="transmembrane region" description="Helical" evidence="2">
    <location>
        <begin position="379"/>
        <end position="402"/>
    </location>
</feature>
<feature type="transmembrane region" description="Helical" evidence="2">
    <location>
        <begin position="40"/>
        <end position="57"/>
    </location>
</feature>
<comment type="caution">
    <text evidence="3">The sequence shown here is derived from an EMBL/GenBank/DDBJ whole genome shotgun (WGS) entry which is preliminary data.</text>
</comment>
<keyword evidence="2" id="KW-0812">Transmembrane</keyword>
<name>A0A562IR42_9ACTN</name>
<feature type="transmembrane region" description="Helical" evidence="2">
    <location>
        <begin position="276"/>
        <end position="297"/>
    </location>
</feature>
<keyword evidence="4" id="KW-1185">Reference proteome</keyword>
<evidence type="ECO:0000256" key="2">
    <source>
        <dbReference type="SAM" id="Phobius"/>
    </source>
</evidence>
<feature type="transmembrane region" description="Helical" evidence="2">
    <location>
        <begin position="93"/>
        <end position="110"/>
    </location>
</feature>
<feature type="transmembrane region" description="Helical" evidence="2">
    <location>
        <begin position="456"/>
        <end position="474"/>
    </location>
</feature>
<organism evidence="3 4">
    <name type="scientific">Modestobacter roseus</name>
    <dbReference type="NCBI Taxonomy" id="1181884"/>
    <lineage>
        <taxon>Bacteria</taxon>
        <taxon>Bacillati</taxon>
        <taxon>Actinomycetota</taxon>
        <taxon>Actinomycetes</taxon>
        <taxon>Geodermatophilales</taxon>
        <taxon>Geodermatophilaceae</taxon>
        <taxon>Modestobacter</taxon>
    </lineage>
</organism>
<feature type="transmembrane region" description="Helical" evidence="2">
    <location>
        <begin position="220"/>
        <end position="239"/>
    </location>
</feature>
<feature type="transmembrane region" description="Helical" evidence="2">
    <location>
        <begin position="192"/>
        <end position="214"/>
    </location>
</feature>
<dbReference type="NCBIfam" id="NF047321">
    <property type="entry name" value="SCO7613_CTERM"/>
    <property type="match status" value="1"/>
</dbReference>
<keyword evidence="2" id="KW-1133">Transmembrane helix</keyword>
<proteinExistence type="predicted"/>
<dbReference type="OrthoDB" id="5181536at2"/>